<dbReference type="STRING" id="451379.A0A0N5AXQ1"/>
<dbReference type="AlphaFoldDB" id="A0A0N5AXQ1"/>
<evidence type="ECO:0000313" key="3">
    <source>
        <dbReference type="WBParaSite" id="SMUV_0000973101-mRNA-1"/>
    </source>
</evidence>
<name>A0A0N5AXQ1_9BILA</name>
<protein>
    <submittedName>
        <fullName evidence="3">DUF1336 domain-containing protein</fullName>
    </submittedName>
</protein>
<dbReference type="Proteomes" id="UP000046393">
    <property type="component" value="Unplaced"/>
</dbReference>
<reference evidence="3" key="1">
    <citation type="submission" date="2017-02" db="UniProtKB">
        <authorList>
            <consortium name="WormBaseParasite"/>
        </authorList>
    </citation>
    <scope>IDENTIFICATION</scope>
</reference>
<proteinExistence type="predicted"/>
<sequence length="256" mass="27918">MGVSNREVGASCSRGRGRGRGRGARTRTPSSSDRNPLPVSFGGDAMSSLCNTSNSRCSVVHDNIKLLSHNSDETSSQSSELQSQISTENGSIKSSCSVAYINDSVIAKEIGQSSRSSISSFRGSSDFESSLHEANISGCSLSSLSRSRVFPSTLTSDNRVKAINVIKTDRKLLSTSSHGAIYEPKPCIMAKKLPPAPQKVTVVVTTNIFPLDVENRIVYRYDVHMFSNRRHTSKKRFRDLCKGDRDEQLRVHDAAS</sequence>
<evidence type="ECO:0000256" key="1">
    <source>
        <dbReference type="SAM" id="MobiDB-lite"/>
    </source>
</evidence>
<organism evidence="2 3">
    <name type="scientific">Syphacia muris</name>
    <dbReference type="NCBI Taxonomy" id="451379"/>
    <lineage>
        <taxon>Eukaryota</taxon>
        <taxon>Metazoa</taxon>
        <taxon>Ecdysozoa</taxon>
        <taxon>Nematoda</taxon>
        <taxon>Chromadorea</taxon>
        <taxon>Rhabditida</taxon>
        <taxon>Spirurina</taxon>
        <taxon>Oxyuridomorpha</taxon>
        <taxon>Oxyuroidea</taxon>
        <taxon>Oxyuridae</taxon>
        <taxon>Syphacia</taxon>
    </lineage>
</organism>
<dbReference type="WBParaSite" id="SMUV_0000973101-mRNA-1">
    <property type="protein sequence ID" value="SMUV_0000973101-mRNA-1"/>
    <property type="gene ID" value="SMUV_0000973101"/>
</dbReference>
<evidence type="ECO:0000313" key="2">
    <source>
        <dbReference type="Proteomes" id="UP000046393"/>
    </source>
</evidence>
<feature type="compositionally biased region" description="Basic residues" evidence="1">
    <location>
        <begin position="15"/>
        <end position="25"/>
    </location>
</feature>
<keyword evidence="2" id="KW-1185">Reference proteome</keyword>
<accession>A0A0N5AXQ1</accession>
<feature type="region of interest" description="Disordered" evidence="1">
    <location>
        <begin position="1"/>
        <end position="41"/>
    </location>
</feature>